<sequence length="270" mass="29099">MSTTTGLNILAMLESMAEQGVCVDLDSPTTRRQGKRGLDFTKAEYFLEYLVDHQLGTTAGSKVSHSLAPSPTQTPKLKLKPIFSPSQLYRALQAPPKNEDFVFDFNKTTVPVANRQNFPALINTGVAFTCGMTFLHLHPRATELFAVTSGSLYSEMVPEGGVTDANGTERMIKNTLQAGQMTIYPAGSFHTQVNPNCEAAGFAAAFNADDYGFTVVANQTLALDDEIVAASFGKTVSGEDVDSIRDSLPGGVLIMVEDCLKKCGMKKRAL</sequence>
<dbReference type="SUPFAM" id="SSF51182">
    <property type="entry name" value="RmlC-like cupins"/>
    <property type="match status" value="1"/>
</dbReference>
<keyword evidence="3" id="KW-1185">Reference proteome</keyword>
<organism evidence="2 3">
    <name type="scientific">Penicillium chermesinum</name>
    <dbReference type="NCBI Taxonomy" id="63820"/>
    <lineage>
        <taxon>Eukaryota</taxon>
        <taxon>Fungi</taxon>
        <taxon>Dikarya</taxon>
        <taxon>Ascomycota</taxon>
        <taxon>Pezizomycotina</taxon>
        <taxon>Eurotiomycetes</taxon>
        <taxon>Eurotiomycetidae</taxon>
        <taxon>Eurotiales</taxon>
        <taxon>Aspergillaceae</taxon>
        <taxon>Penicillium</taxon>
    </lineage>
</organism>
<proteinExistence type="predicted"/>
<dbReference type="GeneID" id="83200026"/>
<protein>
    <submittedName>
        <fullName evidence="2">Spherulin</fullName>
    </submittedName>
</protein>
<dbReference type="OrthoDB" id="1921208at2759"/>
<dbReference type="Pfam" id="PF00190">
    <property type="entry name" value="Cupin_1"/>
    <property type="match status" value="1"/>
</dbReference>
<dbReference type="PROSITE" id="PS00725">
    <property type="entry name" value="GERMIN"/>
    <property type="match status" value="1"/>
</dbReference>
<dbReference type="EMBL" id="JAPQKS010000003">
    <property type="protein sequence ID" value="KAJ5238807.1"/>
    <property type="molecule type" value="Genomic_DNA"/>
</dbReference>
<dbReference type="Proteomes" id="UP001150941">
    <property type="component" value="Unassembled WGS sequence"/>
</dbReference>
<feature type="domain" description="Cupin type-1" evidence="1">
    <location>
        <begin position="89"/>
        <end position="242"/>
    </location>
</feature>
<dbReference type="SMART" id="SM00835">
    <property type="entry name" value="Cupin_1"/>
    <property type="match status" value="1"/>
</dbReference>
<dbReference type="Gene3D" id="2.60.120.10">
    <property type="entry name" value="Jelly Rolls"/>
    <property type="match status" value="1"/>
</dbReference>
<name>A0A9W9TRT0_9EURO</name>
<reference evidence="2" key="1">
    <citation type="submission" date="2022-11" db="EMBL/GenBank/DDBJ databases">
        <authorList>
            <person name="Petersen C."/>
        </authorList>
    </citation>
    <scope>NUCLEOTIDE SEQUENCE</scope>
    <source>
        <strain evidence="2">IBT 19713</strain>
    </source>
</reference>
<evidence type="ECO:0000313" key="3">
    <source>
        <dbReference type="Proteomes" id="UP001150941"/>
    </source>
</evidence>
<gene>
    <name evidence="2" type="ORF">N7468_003426</name>
</gene>
<dbReference type="InterPro" id="IPR011051">
    <property type="entry name" value="RmlC_Cupin_sf"/>
</dbReference>
<dbReference type="InterPro" id="IPR014710">
    <property type="entry name" value="RmlC-like_jellyroll"/>
</dbReference>
<reference evidence="2" key="2">
    <citation type="journal article" date="2023" name="IMA Fungus">
        <title>Comparative genomic study of the Penicillium genus elucidates a diverse pangenome and 15 lateral gene transfer events.</title>
        <authorList>
            <person name="Petersen C."/>
            <person name="Sorensen T."/>
            <person name="Nielsen M.R."/>
            <person name="Sondergaard T.E."/>
            <person name="Sorensen J.L."/>
            <person name="Fitzpatrick D.A."/>
            <person name="Frisvad J.C."/>
            <person name="Nielsen K.L."/>
        </authorList>
    </citation>
    <scope>NUCLEOTIDE SEQUENCE</scope>
    <source>
        <strain evidence="2">IBT 19713</strain>
    </source>
</reference>
<evidence type="ECO:0000313" key="2">
    <source>
        <dbReference type="EMBL" id="KAJ5238807.1"/>
    </source>
</evidence>
<accession>A0A9W9TRT0</accession>
<dbReference type="AlphaFoldDB" id="A0A9W9TRT0"/>
<dbReference type="InterPro" id="IPR019780">
    <property type="entry name" value="Germin_Mn-BS"/>
</dbReference>
<dbReference type="GO" id="GO:0030145">
    <property type="term" value="F:manganese ion binding"/>
    <property type="evidence" value="ECO:0007669"/>
    <property type="project" value="InterPro"/>
</dbReference>
<dbReference type="InterPro" id="IPR006045">
    <property type="entry name" value="Cupin_1"/>
</dbReference>
<evidence type="ECO:0000259" key="1">
    <source>
        <dbReference type="SMART" id="SM00835"/>
    </source>
</evidence>
<dbReference type="PANTHER" id="PTHR31238">
    <property type="entry name" value="GERMIN-LIKE PROTEIN SUBFAMILY 3 MEMBER 3"/>
    <property type="match status" value="1"/>
</dbReference>
<dbReference type="RefSeq" id="XP_058331726.1">
    <property type="nucleotide sequence ID" value="XM_058472723.1"/>
</dbReference>
<comment type="caution">
    <text evidence="2">The sequence shown here is derived from an EMBL/GenBank/DDBJ whole genome shotgun (WGS) entry which is preliminary data.</text>
</comment>